<organism evidence="5">
    <name type="scientific">Arabidopsis lyrata subsp. lyrata</name>
    <name type="common">Lyre-leaved rock-cress</name>
    <dbReference type="NCBI Taxonomy" id="81972"/>
    <lineage>
        <taxon>Eukaryota</taxon>
        <taxon>Viridiplantae</taxon>
        <taxon>Streptophyta</taxon>
        <taxon>Embryophyta</taxon>
        <taxon>Tracheophyta</taxon>
        <taxon>Spermatophyta</taxon>
        <taxon>Magnoliopsida</taxon>
        <taxon>eudicotyledons</taxon>
        <taxon>Gunneridae</taxon>
        <taxon>Pentapetalae</taxon>
        <taxon>rosids</taxon>
        <taxon>malvids</taxon>
        <taxon>Brassicales</taxon>
        <taxon>Brassicaceae</taxon>
        <taxon>Camelineae</taxon>
        <taxon>Arabidopsis</taxon>
    </lineage>
</organism>
<feature type="transmembrane region" description="Helical" evidence="2">
    <location>
        <begin position="139"/>
        <end position="158"/>
    </location>
</feature>
<accession>D7MBT4</accession>
<proteinExistence type="predicted"/>
<dbReference type="PROSITE" id="PS51257">
    <property type="entry name" value="PROKAR_LIPOPROTEIN"/>
    <property type="match status" value="1"/>
</dbReference>
<dbReference type="HOGENOM" id="CLU_1130410_0_0_1"/>
<dbReference type="Proteomes" id="UP000008694">
    <property type="component" value="Unassembled WGS sequence"/>
</dbReference>
<keyword evidence="2" id="KW-1133">Transmembrane helix</keyword>
<keyword evidence="3" id="KW-0732">Signal</keyword>
<sequence length="246" mass="27187">MRTSSLLGWFLIISLLLLSQSLIISCGRHGTKITPLERGLVEHEENADGSHGHHHDHLRVFVRKSKSKKKKKDKSSATRTLLSNPFTYVSTVIWPLGNFLCCWQKKKKEGFFANKLISVRQIVKYNNVLNTISKKMTSLAFSCSLIVFLLLLSQPLLISSENQESERRLAQHGDSNPLNHHDSLRVFMRKARVGGGSRGGGRSHRRVPSSGHGAGGSSATSRPSLSIALLFGSTVANSILLTFLAF</sequence>
<feature type="transmembrane region" description="Helical" evidence="2">
    <location>
        <begin position="225"/>
        <end position="245"/>
    </location>
</feature>
<dbReference type="EMBL" id="GL348719">
    <property type="protein sequence ID" value="EFH43594.1"/>
    <property type="molecule type" value="Genomic_DNA"/>
</dbReference>
<gene>
    <name evidence="4" type="ORF">ARALYDRAFT_328649</name>
</gene>
<dbReference type="Gramene" id="fgenesh1_pm.C_scaffold_7000876">
    <property type="protein sequence ID" value="fgenesh1_pm.C_scaffold_7000876"/>
    <property type="gene ID" value="fgenesh1_pm.C_scaffold_7000876"/>
</dbReference>
<feature type="chain" id="PRO_5003103472" description="Transmembrane protein" evidence="3">
    <location>
        <begin position="22"/>
        <end position="246"/>
    </location>
</feature>
<feature type="region of interest" description="Disordered" evidence="1">
    <location>
        <begin position="193"/>
        <end position="221"/>
    </location>
</feature>
<dbReference type="AlphaFoldDB" id="D7MBT4"/>
<protein>
    <recommendedName>
        <fullName evidence="6">Transmembrane protein</fullName>
    </recommendedName>
</protein>
<dbReference type="STRING" id="81972.D7MBT4"/>
<name>D7MBT4_ARALL</name>
<keyword evidence="5" id="KW-1185">Reference proteome</keyword>
<reference evidence="5" key="1">
    <citation type="journal article" date="2011" name="Nat. Genet.">
        <title>The Arabidopsis lyrata genome sequence and the basis of rapid genome size change.</title>
        <authorList>
            <person name="Hu T.T."/>
            <person name="Pattyn P."/>
            <person name="Bakker E.G."/>
            <person name="Cao J."/>
            <person name="Cheng J.-F."/>
            <person name="Clark R.M."/>
            <person name="Fahlgren N."/>
            <person name="Fawcett J.A."/>
            <person name="Grimwood J."/>
            <person name="Gundlach H."/>
            <person name="Haberer G."/>
            <person name="Hollister J.D."/>
            <person name="Ossowski S."/>
            <person name="Ottilar R.P."/>
            <person name="Salamov A.A."/>
            <person name="Schneeberger K."/>
            <person name="Spannagl M."/>
            <person name="Wang X."/>
            <person name="Yang L."/>
            <person name="Nasrallah M.E."/>
            <person name="Bergelson J."/>
            <person name="Carrington J.C."/>
            <person name="Gaut B.S."/>
            <person name="Schmutz J."/>
            <person name="Mayer K.F.X."/>
            <person name="Van de Peer Y."/>
            <person name="Grigoriev I.V."/>
            <person name="Nordborg M."/>
            <person name="Weigel D."/>
            <person name="Guo Y.-L."/>
        </authorList>
    </citation>
    <scope>NUCLEOTIDE SEQUENCE [LARGE SCALE GENOMIC DNA]</scope>
    <source>
        <strain evidence="5">cv. MN47</strain>
    </source>
</reference>
<evidence type="ECO:0000256" key="1">
    <source>
        <dbReference type="SAM" id="MobiDB-lite"/>
    </source>
</evidence>
<evidence type="ECO:0000256" key="3">
    <source>
        <dbReference type="SAM" id="SignalP"/>
    </source>
</evidence>
<evidence type="ECO:0000256" key="2">
    <source>
        <dbReference type="SAM" id="Phobius"/>
    </source>
</evidence>
<keyword evidence="2" id="KW-0812">Transmembrane</keyword>
<feature type="signal peptide" evidence="3">
    <location>
        <begin position="1"/>
        <end position="21"/>
    </location>
</feature>
<evidence type="ECO:0000313" key="4">
    <source>
        <dbReference type="EMBL" id="EFH43594.1"/>
    </source>
</evidence>
<evidence type="ECO:0000313" key="5">
    <source>
        <dbReference type="Proteomes" id="UP000008694"/>
    </source>
</evidence>
<keyword evidence="2" id="KW-0472">Membrane</keyword>
<evidence type="ECO:0008006" key="6">
    <source>
        <dbReference type="Google" id="ProtNLM"/>
    </source>
</evidence>